<dbReference type="RefSeq" id="WP_156277055.1">
    <property type="nucleotide sequence ID" value="NZ_BAABGI010000001.1"/>
</dbReference>
<comment type="caution">
    <text evidence="1">The sequence shown here is derived from an EMBL/GenBank/DDBJ whole genome shotgun (WGS) entry which is preliminary data.</text>
</comment>
<gene>
    <name evidence="1" type="ORF">FLP08_12345</name>
</gene>
<accession>A0A7K1LRD7</accession>
<reference evidence="1 2" key="1">
    <citation type="submission" date="2019-07" db="EMBL/GenBank/DDBJ databases">
        <title>Gramella aestuarii sp. nov., isolated from a tidal flat, and emended description of Gramella echinicola.</title>
        <authorList>
            <person name="Liu L."/>
        </authorList>
    </citation>
    <scope>NUCLEOTIDE SEQUENCE [LARGE SCALE GENOMIC DNA]</scope>
    <source>
        <strain evidence="1 2">BS12</strain>
    </source>
</reference>
<evidence type="ECO:0000313" key="1">
    <source>
        <dbReference type="EMBL" id="MUP43369.1"/>
    </source>
</evidence>
<dbReference type="EMBL" id="VJVW01000004">
    <property type="protein sequence ID" value="MUP43369.1"/>
    <property type="molecule type" value="Genomic_DNA"/>
</dbReference>
<protein>
    <submittedName>
        <fullName evidence="1">DUF4397 domain-containing protein</fullName>
    </submittedName>
</protein>
<dbReference type="OrthoDB" id="1447417at2"/>
<sequence length="252" mass="28107">MKIRIVLILGLFTIFSGCKSSSEKTSKLRIGQFLFSESPVEVSFSKKAESISNKSLEYGKLTDYENFEPGTYSVEIKNSGKLLLKKKIGIGTDGRYTLIINGIPKENQKTNEKTANMKLHEIVEGEEAIYANGNLPQMRVINDEFEVGKEEAKIRWVHLAAGITEISGETKANAEEAKSLSKLTYPKISKNFAVALKEQEVTWKLKGGKVAVATEKINPKPRYLYTCFIIGNKNKYLDSLKVVVGETPKKGF</sequence>
<evidence type="ECO:0000313" key="2">
    <source>
        <dbReference type="Proteomes" id="UP000460416"/>
    </source>
</evidence>
<keyword evidence="2" id="KW-1185">Reference proteome</keyword>
<dbReference type="AlphaFoldDB" id="A0A7K1LRD7"/>
<proteinExistence type="predicted"/>
<organism evidence="1 2">
    <name type="scientific">Christiangramia aestuarii</name>
    <dbReference type="NCBI Taxonomy" id="1028746"/>
    <lineage>
        <taxon>Bacteria</taxon>
        <taxon>Pseudomonadati</taxon>
        <taxon>Bacteroidota</taxon>
        <taxon>Flavobacteriia</taxon>
        <taxon>Flavobacteriales</taxon>
        <taxon>Flavobacteriaceae</taxon>
        <taxon>Christiangramia</taxon>
    </lineage>
</organism>
<dbReference type="Proteomes" id="UP000460416">
    <property type="component" value="Unassembled WGS sequence"/>
</dbReference>
<dbReference type="PROSITE" id="PS51257">
    <property type="entry name" value="PROKAR_LIPOPROTEIN"/>
    <property type="match status" value="1"/>
</dbReference>
<name>A0A7K1LRD7_9FLAO</name>